<dbReference type="PANTHER" id="PTHR13278">
    <property type="entry name" value="ZINC FINGER PROTEIN 830"/>
    <property type="match status" value="1"/>
</dbReference>
<evidence type="ECO:0000256" key="5">
    <source>
        <dbReference type="ARBA" id="ARBA00023054"/>
    </source>
</evidence>
<dbReference type="InterPro" id="IPR036236">
    <property type="entry name" value="Znf_C2H2_sf"/>
</dbReference>
<gene>
    <name evidence="9" type="ORF">AAL_03328</name>
</gene>
<dbReference type="PANTHER" id="PTHR13278:SF0">
    <property type="entry name" value="ZINC FINGER PROTEIN 830"/>
    <property type="match status" value="1"/>
</dbReference>
<feature type="region of interest" description="Disordered" evidence="7">
    <location>
        <begin position="193"/>
        <end position="217"/>
    </location>
</feature>
<feature type="compositionally biased region" description="Acidic residues" evidence="7">
    <location>
        <begin position="409"/>
        <end position="430"/>
    </location>
</feature>
<evidence type="ECO:0000256" key="7">
    <source>
        <dbReference type="SAM" id="MobiDB-lite"/>
    </source>
</evidence>
<comment type="subcellular location">
    <subcellularLocation>
        <location evidence="1">Nucleus</location>
    </subcellularLocation>
</comment>
<dbReference type="SMART" id="SM00451">
    <property type="entry name" value="ZnF_U1"/>
    <property type="match status" value="1"/>
</dbReference>
<feature type="compositionally biased region" description="Low complexity" evidence="7">
    <location>
        <begin position="142"/>
        <end position="159"/>
    </location>
</feature>
<sequence>MADARSLLRQQRAARRIEHPHAAYSDAGKLLCTLCREQLKAESQWDAHLLGQKHRQKVQQKHKGLTFTEANAANPGGGGSGDNKRKLHHIDTTPSTDADHVRPKRSRPDMTIASPEKDSPPPRNNGSAVDSVAGSLVRRRSSSSTTTTITTPTTTGTPSHGVELRIPSRPATPAHQRGDAANSYFSAAVAAERGPAPSSSTSSSQAAVATSAPASTTNTATVTATGTFATTTGGVTAAAANVDESEWAAFEADIAAASAPFDPDAVISAPAMTAEQVSAAAAAAAEADEEGRRKAQADVDIEDEKKEAARALQQEFDEMRDLEERLRRLKEERERILSQRRRRSSAVPRAPSQQEQEQGADKPAQDQEQDARTNGVHGGQAVQPLRKDHQDQQQGQSFTKDGGANDRGDDNDDDDNDDDDDGDDDDDDDNWASFRFKRT</sequence>
<dbReference type="InterPro" id="IPR040050">
    <property type="entry name" value="ZNF830-like"/>
</dbReference>
<dbReference type="GO" id="GO:0005681">
    <property type="term" value="C:spliceosomal complex"/>
    <property type="evidence" value="ECO:0007669"/>
    <property type="project" value="InterPro"/>
</dbReference>
<dbReference type="STRING" id="1081109.A0A168D545"/>
<dbReference type="SUPFAM" id="SSF57667">
    <property type="entry name" value="beta-beta-alpha zinc fingers"/>
    <property type="match status" value="1"/>
</dbReference>
<dbReference type="OrthoDB" id="77607at2759"/>
<feature type="region of interest" description="Disordered" evidence="7">
    <location>
        <begin position="282"/>
        <end position="306"/>
    </location>
</feature>
<name>A0A168D545_9HYPO</name>
<accession>A0A168D545</accession>
<dbReference type="GO" id="GO:0033260">
    <property type="term" value="P:nuclear DNA replication"/>
    <property type="evidence" value="ECO:0007669"/>
    <property type="project" value="TreeGrafter"/>
</dbReference>
<keyword evidence="3" id="KW-0863">Zinc-finger</keyword>
<evidence type="ECO:0000313" key="10">
    <source>
        <dbReference type="Proteomes" id="UP000078544"/>
    </source>
</evidence>
<comment type="caution">
    <text evidence="9">The sequence shown here is derived from an EMBL/GenBank/DDBJ whole genome shotgun (WGS) entry which is preliminary data.</text>
</comment>
<dbReference type="GO" id="GO:0044773">
    <property type="term" value="P:mitotic DNA damage checkpoint signaling"/>
    <property type="evidence" value="ECO:0007669"/>
    <property type="project" value="TreeGrafter"/>
</dbReference>
<evidence type="ECO:0000256" key="6">
    <source>
        <dbReference type="ARBA" id="ARBA00023242"/>
    </source>
</evidence>
<dbReference type="GO" id="GO:0051301">
    <property type="term" value="P:cell division"/>
    <property type="evidence" value="ECO:0007669"/>
    <property type="project" value="UniProtKB-KW"/>
</dbReference>
<feature type="compositionally biased region" description="Basic and acidic residues" evidence="7">
    <location>
        <begin position="359"/>
        <end position="371"/>
    </location>
</feature>
<keyword evidence="2" id="KW-0479">Metal-binding</keyword>
<feature type="compositionally biased region" description="Basic and acidic residues" evidence="7">
    <location>
        <begin position="290"/>
        <end position="306"/>
    </location>
</feature>
<dbReference type="AlphaFoldDB" id="A0A168D545"/>
<evidence type="ECO:0000256" key="1">
    <source>
        <dbReference type="ARBA" id="ARBA00004123"/>
    </source>
</evidence>
<protein>
    <submittedName>
        <fullName evidence="9">Zinc finger, U1-type</fullName>
    </submittedName>
</protein>
<evidence type="ECO:0000256" key="2">
    <source>
        <dbReference type="ARBA" id="ARBA00022723"/>
    </source>
</evidence>
<evidence type="ECO:0000256" key="4">
    <source>
        <dbReference type="ARBA" id="ARBA00022833"/>
    </source>
</evidence>
<dbReference type="GO" id="GO:0033314">
    <property type="term" value="P:mitotic DNA replication checkpoint signaling"/>
    <property type="evidence" value="ECO:0007669"/>
    <property type="project" value="TreeGrafter"/>
</dbReference>
<dbReference type="GO" id="GO:0016607">
    <property type="term" value="C:nuclear speck"/>
    <property type="evidence" value="ECO:0007669"/>
    <property type="project" value="UniProtKB-SubCell"/>
</dbReference>
<feature type="compositionally biased region" description="Basic residues" evidence="7">
    <location>
        <begin position="53"/>
        <end position="64"/>
    </location>
</feature>
<dbReference type="InterPro" id="IPR003604">
    <property type="entry name" value="Matrin/U1-like-C_Znf_C2H2"/>
</dbReference>
<feature type="domain" description="U1-type" evidence="8">
    <location>
        <begin position="27"/>
        <end position="61"/>
    </location>
</feature>
<feature type="region of interest" description="Disordered" evidence="7">
    <location>
        <begin position="53"/>
        <end position="179"/>
    </location>
</feature>
<dbReference type="Proteomes" id="UP000078544">
    <property type="component" value="Unassembled WGS sequence"/>
</dbReference>
<feature type="region of interest" description="Disordered" evidence="7">
    <location>
        <begin position="334"/>
        <end position="439"/>
    </location>
</feature>
<dbReference type="EMBL" id="AZGY01000006">
    <property type="protein sequence ID" value="KZZ97364.1"/>
    <property type="molecule type" value="Genomic_DNA"/>
</dbReference>
<dbReference type="Gene3D" id="3.30.160.60">
    <property type="entry name" value="Classic Zinc Finger"/>
    <property type="match status" value="1"/>
</dbReference>
<keyword evidence="5" id="KW-0175">Coiled coil</keyword>
<evidence type="ECO:0000313" key="9">
    <source>
        <dbReference type="EMBL" id="KZZ97364.1"/>
    </source>
</evidence>
<keyword evidence="10" id="KW-1185">Reference proteome</keyword>
<dbReference type="GO" id="GO:0003676">
    <property type="term" value="F:nucleic acid binding"/>
    <property type="evidence" value="ECO:0007669"/>
    <property type="project" value="InterPro"/>
</dbReference>
<evidence type="ECO:0000259" key="8">
    <source>
        <dbReference type="SMART" id="SM00451"/>
    </source>
</evidence>
<dbReference type="GO" id="GO:0008270">
    <property type="term" value="F:zinc ion binding"/>
    <property type="evidence" value="ECO:0007669"/>
    <property type="project" value="UniProtKB-KW"/>
</dbReference>
<evidence type="ECO:0000256" key="3">
    <source>
        <dbReference type="ARBA" id="ARBA00022771"/>
    </source>
</evidence>
<proteinExistence type="predicted"/>
<organism evidence="9 10">
    <name type="scientific">Moelleriella libera RCEF 2490</name>
    <dbReference type="NCBI Taxonomy" id="1081109"/>
    <lineage>
        <taxon>Eukaryota</taxon>
        <taxon>Fungi</taxon>
        <taxon>Dikarya</taxon>
        <taxon>Ascomycota</taxon>
        <taxon>Pezizomycotina</taxon>
        <taxon>Sordariomycetes</taxon>
        <taxon>Hypocreomycetidae</taxon>
        <taxon>Hypocreales</taxon>
        <taxon>Clavicipitaceae</taxon>
        <taxon>Moelleriella</taxon>
    </lineage>
</organism>
<reference evidence="9 10" key="1">
    <citation type="journal article" date="2016" name="Genome Biol. Evol.">
        <title>Divergent and convergent evolution of fungal pathogenicity.</title>
        <authorList>
            <person name="Shang Y."/>
            <person name="Xiao G."/>
            <person name="Zheng P."/>
            <person name="Cen K."/>
            <person name="Zhan S."/>
            <person name="Wang C."/>
        </authorList>
    </citation>
    <scope>NUCLEOTIDE SEQUENCE [LARGE SCALE GENOMIC DNA]</scope>
    <source>
        <strain evidence="9 10">RCEF 2490</strain>
    </source>
</reference>
<dbReference type="GO" id="GO:0005694">
    <property type="term" value="C:chromosome"/>
    <property type="evidence" value="ECO:0007669"/>
    <property type="project" value="UniProtKB-SubCell"/>
</dbReference>
<keyword evidence="4" id="KW-0862">Zinc</keyword>
<keyword evidence="6" id="KW-0539">Nucleus</keyword>